<protein>
    <recommendedName>
        <fullName evidence="3">Copper chaperone PCu(A)C</fullName>
    </recommendedName>
</protein>
<feature type="chain" id="PRO_5003004804" description="Copper chaperone PCu(A)C" evidence="1">
    <location>
        <begin position="23"/>
        <end position="146"/>
    </location>
</feature>
<dbReference type="InterPro" id="IPR036182">
    <property type="entry name" value="PCuAC_sf"/>
</dbReference>
<name>C9YBF0_CURXX</name>
<dbReference type="SUPFAM" id="SSF110087">
    <property type="entry name" value="DR1885-like metal-binding protein"/>
    <property type="match status" value="1"/>
</dbReference>
<evidence type="ECO:0000256" key="1">
    <source>
        <dbReference type="SAM" id="SignalP"/>
    </source>
</evidence>
<reference evidence="2" key="1">
    <citation type="journal article" date="2010" name="Nature">
        <title>The dynamic genome of Hydra.</title>
        <authorList>
            <person name="Chapman J.A."/>
            <person name="Kirkness E.F."/>
            <person name="Simakov O."/>
            <person name="Hampson S.E."/>
            <person name="Mitros T."/>
            <person name="Weinmaier T."/>
            <person name="Rattei T."/>
            <person name="Balasubramanian P.G."/>
            <person name="Borman J."/>
            <person name="Busam D."/>
            <person name="Disbennett K."/>
            <person name="Pfannkoch C."/>
            <person name="Sumin N."/>
            <person name="Sutton G."/>
            <person name="Viswanathan L."/>
            <person name="Walenz B."/>
            <person name="Goodstein D.M."/>
            <person name="Hellsten U."/>
            <person name="Kawashima T."/>
            <person name="Prochnik S.E."/>
            <person name="Putnam N.H."/>
            <person name="Shu S."/>
            <person name="Blumberg B."/>
            <person name="Dana C.E."/>
            <person name="Gee L."/>
            <person name="Kibler D.F."/>
            <person name="Law L."/>
            <person name="Lindgens D."/>
            <person name="Martinez D.E."/>
            <person name="Peng J."/>
            <person name="Wigge P.A."/>
            <person name="Bertulat B."/>
            <person name="Guder C."/>
            <person name="Nakamura Y."/>
            <person name="Ozbek S."/>
            <person name="Watanabe H."/>
            <person name="Khalturin K."/>
            <person name="Hemmrich G."/>
            <person name="Franke A."/>
            <person name="Augustin R."/>
            <person name="Fraune S."/>
            <person name="Hayakawa E."/>
            <person name="Hayakawa S."/>
            <person name="Hirose M."/>
            <person name="Hwang J."/>
            <person name="Ikeo K."/>
            <person name="Nishimiya-Fujisawa C."/>
            <person name="Ogura A."/>
            <person name="Takahashi T."/>
            <person name="Steinmetz P.R."/>
            <person name="Zhang X."/>
            <person name="Aufschnaiter R."/>
            <person name="Eder M.K."/>
            <person name="Gorny A.K."/>
            <person name="Salvenmoser W."/>
            <person name="Heimberg A.M."/>
            <person name="Wheeler B.M."/>
            <person name="Peterson K.J."/>
            <person name="Boettger A."/>
            <person name="Tischler P."/>
            <person name="Wolf A."/>
            <person name="Gojobori T."/>
            <person name="Remington K.A."/>
            <person name="Strausberg R.L."/>
            <person name="Venter J."/>
            <person name="Technau U."/>
            <person name="Hobmayer B."/>
            <person name="Bosch T.C."/>
            <person name="Holstein T.W."/>
            <person name="Fujisawa T."/>
            <person name="Bode H.R."/>
            <person name="David C.N."/>
            <person name="Rokhsar D.S."/>
            <person name="Steele R.E."/>
        </authorList>
    </citation>
    <scope>NUCLEOTIDE SEQUENCE</scope>
</reference>
<proteinExistence type="predicted"/>
<dbReference type="PANTHER" id="PTHR36302">
    <property type="entry name" value="BLR7088 PROTEIN"/>
    <property type="match status" value="1"/>
</dbReference>
<dbReference type="InterPro" id="IPR007410">
    <property type="entry name" value="LpqE-like"/>
</dbReference>
<sequence>MKLLRKIALLVLVELCFVTARAQVVATEAWARPSDPGERSAPVYMQLLSPKDTKLISARSSSAEAVEVHGAAQDKGGKTMHPVVDLQLHAGKTLEFKPEGYHLMLVDVKKPIRAGFEVQITLIFQSADGAREVVYVHAPVSLTKPK</sequence>
<evidence type="ECO:0008006" key="3">
    <source>
        <dbReference type="Google" id="ProtNLM"/>
    </source>
</evidence>
<feature type="signal peptide" evidence="1">
    <location>
        <begin position="1"/>
        <end position="22"/>
    </location>
</feature>
<organism evidence="2">
    <name type="scientific">Curvibacter symbiont subsp. Hydra magnipapillata</name>
    <dbReference type="NCBI Taxonomy" id="667019"/>
    <lineage>
        <taxon>Bacteria</taxon>
        <taxon>Pseudomonadati</taxon>
        <taxon>Pseudomonadota</taxon>
        <taxon>Betaproteobacteria</taxon>
        <taxon>Burkholderiales</taxon>
        <taxon>Comamonadaceae</taxon>
        <taxon>Curvibacter</taxon>
    </lineage>
</organism>
<gene>
    <name evidence="2" type="ORF">Csp_A14510</name>
</gene>
<dbReference type="Pfam" id="PF04314">
    <property type="entry name" value="PCuAC"/>
    <property type="match status" value="1"/>
</dbReference>
<dbReference type="EMBL" id="FN543104">
    <property type="protein sequence ID" value="CBA29908.1"/>
    <property type="molecule type" value="Genomic_DNA"/>
</dbReference>
<dbReference type="AlphaFoldDB" id="C9YBF0"/>
<evidence type="ECO:0000313" key="2">
    <source>
        <dbReference type="EMBL" id="CBA29908.1"/>
    </source>
</evidence>
<dbReference type="PANTHER" id="PTHR36302:SF1">
    <property type="entry name" value="COPPER CHAPERONE PCU(A)C"/>
    <property type="match status" value="1"/>
</dbReference>
<dbReference type="InterPro" id="IPR058248">
    <property type="entry name" value="Lxx211020-like"/>
</dbReference>
<dbReference type="Gene3D" id="2.60.40.1890">
    <property type="entry name" value="PCu(A)C copper chaperone"/>
    <property type="match status" value="1"/>
</dbReference>
<keyword evidence="1" id="KW-0732">Signal</keyword>
<accession>C9YBF0</accession>